<name>A0A9N8KT83_CHRIL</name>
<evidence type="ECO:0000313" key="3">
    <source>
        <dbReference type="Proteomes" id="UP001154114"/>
    </source>
</evidence>
<accession>A0A9N8KT83</accession>
<dbReference type="EMBL" id="LR824008">
    <property type="protein sequence ID" value="CAD0196605.1"/>
    <property type="molecule type" value="Genomic_DNA"/>
</dbReference>
<keyword evidence="3" id="KW-1185">Reference proteome</keyword>
<proteinExistence type="predicted"/>
<feature type="region of interest" description="Disordered" evidence="1">
    <location>
        <begin position="184"/>
        <end position="208"/>
    </location>
</feature>
<dbReference type="AlphaFoldDB" id="A0A9N8KT83"/>
<reference evidence="2" key="1">
    <citation type="submission" date="2021-12" db="EMBL/GenBank/DDBJ databases">
        <authorList>
            <person name="King R."/>
        </authorList>
    </citation>
    <scope>NUCLEOTIDE SEQUENCE</scope>
</reference>
<protein>
    <submittedName>
        <fullName evidence="2">Uncharacterized protein</fullName>
    </submittedName>
</protein>
<feature type="region of interest" description="Disordered" evidence="1">
    <location>
        <begin position="1"/>
        <end position="55"/>
    </location>
</feature>
<evidence type="ECO:0000313" key="2">
    <source>
        <dbReference type="EMBL" id="CAD0196605.1"/>
    </source>
</evidence>
<sequence>MEHRLPLGGINASDPGDQQRAGSARSPAEEPLRYCSRYRPPEPDRAGSRWTGSGAASRRRARSTYFRVPALLQHPACKSTLRAMFRITSAVITRHAMNTYVNDQFVILVDSAKCSGQWNARGNVHRPVLGPSAPDHSPGARAPGTAFLVDVDQALQCRTASDSSRTVPSGGVWRRVWQAAAQSTHPPHCAGWTREPTTTHTPRFLLRR</sequence>
<gene>
    <name evidence="2" type="ORF">CINC_LOCUS10895</name>
</gene>
<evidence type="ECO:0000256" key="1">
    <source>
        <dbReference type="SAM" id="MobiDB-lite"/>
    </source>
</evidence>
<organism evidence="2 3">
    <name type="scientific">Chrysodeixis includens</name>
    <name type="common">Soybean looper</name>
    <name type="synonym">Pseudoplusia includens</name>
    <dbReference type="NCBI Taxonomy" id="689277"/>
    <lineage>
        <taxon>Eukaryota</taxon>
        <taxon>Metazoa</taxon>
        <taxon>Ecdysozoa</taxon>
        <taxon>Arthropoda</taxon>
        <taxon>Hexapoda</taxon>
        <taxon>Insecta</taxon>
        <taxon>Pterygota</taxon>
        <taxon>Neoptera</taxon>
        <taxon>Endopterygota</taxon>
        <taxon>Lepidoptera</taxon>
        <taxon>Glossata</taxon>
        <taxon>Ditrysia</taxon>
        <taxon>Noctuoidea</taxon>
        <taxon>Noctuidae</taxon>
        <taxon>Plusiinae</taxon>
        <taxon>Chrysodeixis</taxon>
    </lineage>
</organism>
<dbReference type="Proteomes" id="UP001154114">
    <property type="component" value="Chromosome 5"/>
</dbReference>